<proteinExistence type="predicted"/>
<name>A0A0R3PWL2_ANGCS</name>
<evidence type="ECO:0000313" key="3">
    <source>
        <dbReference type="WBParaSite" id="ACOC_0001056001-mRNA-1"/>
    </source>
</evidence>
<organism evidence="3">
    <name type="scientific">Angiostrongylus costaricensis</name>
    <name type="common">Nematode worm</name>
    <dbReference type="NCBI Taxonomy" id="334426"/>
    <lineage>
        <taxon>Eukaryota</taxon>
        <taxon>Metazoa</taxon>
        <taxon>Ecdysozoa</taxon>
        <taxon>Nematoda</taxon>
        <taxon>Chromadorea</taxon>
        <taxon>Rhabditida</taxon>
        <taxon>Rhabditina</taxon>
        <taxon>Rhabditomorpha</taxon>
        <taxon>Strongyloidea</taxon>
        <taxon>Metastrongylidae</taxon>
        <taxon>Angiostrongylus</taxon>
    </lineage>
</organism>
<dbReference type="EMBL" id="UYYA01004499">
    <property type="protein sequence ID" value="VDM62146.1"/>
    <property type="molecule type" value="Genomic_DNA"/>
</dbReference>
<evidence type="ECO:0000313" key="1">
    <source>
        <dbReference type="EMBL" id="VDM62146.1"/>
    </source>
</evidence>
<protein>
    <submittedName>
        <fullName evidence="3">Triacylglycerol lipase</fullName>
    </submittedName>
</protein>
<evidence type="ECO:0000313" key="2">
    <source>
        <dbReference type="Proteomes" id="UP000267027"/>
    </source>
</evidence>
<gene>
    <name evidence="1" type="ORF">ACOC_LOCUS10561</name>
</gene>
<reference evidence="3" key="1">
    <citation type="submission" date="2017-02" db="UniProtKB">
        <authorList>
            <consortium name="WormBaseParasite"/>
        </authorList>
    </citation>
    <scope>IDENTIFICATION</scope>
</reference>
<keyword evidence="2" id="KW-1185">Reference proteome</keyword>
<sequence>MFGSTFPENVERQDAAGLWPGVGPKTHAISRTLLTAVLTQHFDIIPTHCDYDYTSYSQPMMPTPYYAPAPLNPPPPVGLLTVTCS</sequence>
<dbReference type="Proteomes" id="UP000267027">
    <property type="component" value="Unassembled WGS sequence"/>
</dbReference>
<dbReference type="AlphaFoldDB" id="A0A0R3PWL2"/>
<reference evidence="1 2" key="2">
    <citation type="submission" date="2018-11" db="EMBL/GenBank/DDBJ databases">
        <authorList>
            <consortium name="Pathogen Informatics"/>
        </authorList>
    </citation>
    <scope>NUCLEOTIDE SEQUENCE [LARGE SCALE GENOMIC DNA]</scope>
    <source>
        <strain evidence="1 2">Costa Rica</strain>
    </source>
</reference>
<dbReference type="WBParaSite" id="ACOC_0001056001-mRNA-1">
    <property type="protein sequence ID" value="ACOC_0001056001-mRNA-1"/>
    <property type="gene ID" value="ACOC_0001056001"/>
</dbReference>
<accession>A0A0R3PWL2</accession>